<evidence type="ECO:0000256" key="2">
    <source>
        <dbReference type="PIRSR" id="PIRSR640255-1"/>
    </source>
</evidence>
<accession>A0AAW1Q9P9</accession>
<evidence type="ECO:0000256" key="4">
    <source>
        <dbReference type="SAM" id="MobiDB-lite"/>
    </source>
</evidence>
<dbReference type="InterPro" id="IPR009003">
    <property type="entry name" value="Peptidase_S1_PA"/>
</dbReference>
<keyword evidence="3" id="KW-0479">Metal-binding</keyword>
<dbReference type="InterPro" id="IPR044925">
    <property type="entry name" value="His-Me_finger_sf"/>
</dbReference>
<dbReference type="GO" id="GO:0003676">
    <property type="term" value="F:nucleic acid binding"/>
    <property type="evidence" value="ECO:0007669"/>
    <property type="project" value="InterPro"/>
</dbReference>
<dbReference type="EMBL" id="JALJOR010000004">
    <property type="protein sequence ID" value="KAK9817813.1"/>
    <property type="molecule type" value="Genomic_DNA"/>
</dbReference>
<dbReference type="InterPro" id="IPR040255">
    <property type="entry name" value="Non-specific_endonuclease"/>
</dbReference>
<dbReference type="SMART" id="SM00477">
    <property type="entry name" value="NUC"/>
    <property type="match status" value="1"/>
</dbReference>
<name>A0AAW1Q9P9_9CHLO</name>
<comment type="caution">
    <text evidence="7">The sequence shown here is derived from an EMBL/GenBank/DDBJ whole genome shotgun (WGS) entry which is preliminary data.</text>
</comment>
<dbReference type="InterPro" id="IPR044929">
    <property type="entry name" value="DNA/RNA_non-sp_Endonuclease_sf"/>
</dbReference>
<feature type="region of interest" description="Disordered" evidence="4">
    <location>
        <begin position="14"/>
        <end position="45"/>
    </location>
</feature>
<evidence type="ECO:0008006" key="9">
    <source>
        <dbReference type="Google" id="ProtNLM"/>
    </source>
</evidence>
<dbReference type="GO" id="GO:0004519">
    <property type="term" value="F:endonuclease activity"/>
    <property type="evidence" value="ECO:0007669"/>
    <property type="project" value="TreeGrafter"/>
</dbReference>
<organism evidence="7 8">
    <name type="scientific">[Myrmecia] bisecta</name>
    <dbReference type="NCBI Taxonomy" id="41462"/>
    <lineage>
        <taxon>Eukaryota</taxon>
        <taxon>Viridiplantae</taxon>
        <taxon>Chlorophyta</taxon>
        <taxon>core chlorophytes</taxon>
        <taxon>Trebouxiophyceae</taxon>
        <taxon>Trebouxiales</taxon>
        <taxon>Trebouxiaceae</taxon>
        <taxon>Myrmecia</taxon>
    </lineage>
</organism>
<dbReference type="Gene3D" id="2.40.10.10">
    <property type="entry name" value="Trypsin-like serine proteases"/>
    <property type="match status" value="2"/>
</dbReference>
<dbReference type="Gene3D" id="3.40.570.10">
    <property type="entry name" value="Extracellular Endonuclease, subunit A"/>
    <property type="match status" value="1"/>
</dbReference>
<dbReference type="AlphaFoldDB" id="A0AAW1Q9P9"/>
<feature type="domain" description="DNA/RNA non-specific endonuclease/pyrophosphatase/phosphodiesterase" evidence="6">
    <location>
        <begin position="492"/>
        <end position="702"/>
    </location>
</feature>
<dbReference type="SUPFAM" id="SSF50494">
    <property type="entry name" value="Trypsin-like serine proteases"/>
    <property type="match status" value="1"/>
</dbReference>
<feature type="active site" description="Proton acceptor" evidence="2">
    <location>
        <position position="554"/>
    </location>
</feature>
<evidence type="ECO:0000313" key="7">
    <source>
        <dbReference type="EMBL" id="KAK9817813.1"/>
    </source>
</evidence>
<dbReference type="InterPro" id="IPR020821">
    <property type="entry name" value="ENPP1-3/EXOG-like_nuc-like"/>
</dbReference>
<reference evidence="7 8" key="1">
    <citation type="journal article" date="2024" name="Nat. Commun.">
        <title>Phylogenomics reveals the evolutionary origins of lichenization in chlorophyte algae.</title>
        <authorList>
            <person name="Puginier C."/>
            <person name="Libourel C."/>
            <person name="Otte J."/>
            <person name="Skaloud P."/>
            <person name="Haon M."/>
            <person name="Grisel S."/>
            <person name="Petersen M."/>
            <person name="Berrin J.G."/>
            <person name="Delaux P.M."/>
            <person name="Dal Grande F."/>
            <person name="Keller J."/>
        </authorList>
    </citation>
    <scope>NUCLEOTIDE SEQUENCE [LARGE SCALE GENOMIC DNA]</scope>
    <source>
        <strain evidence="7 8">SAG 2043</strain>
    </source>
</reference>
<evidence type="ECO:0000256" key="1">
    <source>
        <dbReference type="ARBA" id="ARBA00010052"/>
    </source>
</evidence>
<evidence type="ECO:0000259" key="5">
    <source>
        <dbReference type="SMART" id="SM00477"/>
    </source>
</evidence>
<dbReference type="GO" id="GO:0016787">
    <property type="term" value="F:hydrolase activity"/>
    <property type="evidence" value="ECO:0007669"/>
    <property type="project" value="InterPro"/>
</dbReference>
<dbReference type="Pfam" id="PF01223">
    <property type="entry name" value="Endonuclease_NS"/>
    <property type="match status" value="1"/>
</dbReference>
<comment type="similarity">
    <text evidence="1">Belongs to the DNA/RNA non-specific endonuclease family.</text>
</comment>
<evidence type="ECO:0000313" key="8">
    <source>
        <dbReference type="Proteomes" id="UP001489004"/>
    </source>
</evidence>
<dbReference type="CDD" id="cd00091">
    <property type="entry name" value="NUC"/>
    <property type="match status" value="1"/>
</dbReference>
<keyword evidence="8" id="KW-1185">Reference proteome</keyword>
<dbReference type="InterPro" id="IPR043504">
    <property type="entry name" value="Peptidase_S1_PA_chymotrypsin"/>
</dbReference>
<feature type="binding site" evidence="3">
    <location>
        <position position="590"/>
    </location>
    <ligand>
        <name>Mg(2+)</name>
        <dbReference type="ChEBI" id="CHEBI:18420"/>
        <note>catalytic</note>
    </ligand>
</feature>
<dbReference type="SUPFAM" id="SSF54060">
    <property type="entry name" value="His-Me finger endonucleases"/>
    <property type="match status" value="1"/>
</dbReference>
<gene>
    <name evidence="7" type="ORF">WJX72_002576</name>
</gene>
<sequence length="708" mass="77654">MLCKFWASKRRLRGSKPTARVAPNRRGPRPTANRRGGKRRLRAGRGQAARVRVRAIQPVSGELYSKMAILNARPGFDTYVVELDRALYGVMSKDEFLACRRKPAPAAARNPLMQRGRRIADQAGLTGSQTDFERMLGTNDLVGVDYMARGVQASRSVGRILLRDAGRNLSGYATGFLVSPRLLLTNRHVLEDAEAARGSLVEFGYEFDGDGVTKQTEVYRLLPDEALLIGSSDDLDFALVAVALTAERTGTALSDWGFLRLDGQPGKVAEGEFVTIIQHPNGEHKQVALRENEIIKKSDQRPVLLYHSDTAPGSSGSPCFNDQWQVVALHSRAVPKKNDDGNVAIWGSSSGVPLSNLNNSNTALRNSDVQWEANLGVRVSAIVSAIASDSKSARNTLVSDMLQDIQLGGPPLAGGPPPTAGRSTAHRGGQRARLPDAVAPRLQPLADPSEVMSLGYDPDFLGTPVPLPSLGPKALTFGKVAIVRSTGSPELTYTHFSVYTNATRRMAFFTAVNIDGARSVKPKRLDNFRFDPRIPESEQAGNWLYQSNDLDRGHLVRRLDPCWGSKTEAEQANSDSNYYTNIAPQYKLFNQSQTLWAGLEEFILGNTDVEDIRASVLNGPVFRDDDQLHRGVPVPRDFWKVVVVQDRSGRLRSSAYTVSQETLIQDLPEEQLPVGKFLTFQHPVRDIEALTGLIFDQVALELPSASEP</sequence>
<protein>
    <recommendedName>
        <fullName evidence="9">Serine protease</fullName>
    </recommendedName>
</protein>
<feature type="region of interest" description="Disordered" evidence="4">
    <location>
        <begin position="410"/>
        <end position="435"/>
    </location>
</feature>
<evidence type="ECO:0000259" key="6">
    <source>
        <dbReference type="SMART" id="SM00892"/>
    </source>
</evidence>
<dbReference type="SMART" id="SM00892">
    <property type="entry name" value="Endonuclease_NS"/>
    <property type="match status" value="1"/>
</dbReference>
<dbReference type="PANTHER" id="PTHR13966:SF5">
    <property type="entry name" value="ENDONUCLEASE G, MITOCHONDRIAL"/>
    <property type="match status" value="1"/>
</dbReference>
<dbReference type="GO" id="GO:0046872">
    <property type="term" value="F:metal ion binding"/>
    <property type="evidence" value="ECO:0007669"/>
    <property type="project" value="UniProtKB-KW"/>
</dbReference>
<dbReference type="Proteomes" id="UP001489004">
    <property type="component" value="Unassembled WGS sequence"/>
</dbReference>
<dbReference type="InterPro" id="IPR001604">
    <property type="entry name" value="Endo_G_ENPP1-like_dom"/>
</dbReference>
<dbReference type="PANTHER" id="PTHR13966">
    <property type="entry name" value="ENDONUCLEASE RELATED"/>
    <property type="match status" value="1"/>
</dbReference>
<proteinExistence type="inferred from homology"/>
<dbReference type="Pfam" id="PF13365">
    <property type="entry name" value="Trypsin_2"/>
    <property type="match status" value="1"/>
</dbReference>
<feature type="domain" description="ENPP1-3/EXOG-like endonuclease/phosphodiesterase" evidence="5">
    <location>
        <begin position="493"/>
        <end position="702"/>
    </location>
</feature>
<evidence type="ECO:0000256" key="3">
    <source>
        <dbReference type="PIRSR" id="PIRSR640255-2"/>
    </source>
</evidence>